<dbReference type="Gene3D" id="2.40.260.10">
    <property type="entry name" value="Sortase"/>
    <property type="match status" value="1"/>
</dbReference>
<reference evidence="4" key="1">
    <citation type="submission" date="2020-07" db="EMBL/GenBank/DDBJ databases">
        <title>Genomic analysis of a strain of Sedimentibacter Hydroxybenzoicus DSM7310.</title>
        <authorList>
            <person name="Ma S."/>
        </authorList>
    </citation>
    <scope>NUCLEOTIDE SEQUENCE</scope>
    <source>
        <strain evidence="4">DSM 7310</strain>
    </source>
</reference>
<dbReference type="AlphaFoldDB" id="A0A974BM96"/>
<organism evidence="4 5">
    <name type="scientific">Sedimentibacter hydroxybenzoicus DSM 7310</name>
    <dbReference type="NCBI Taxonomy" id="1123245"/>
    <lineage>
        <taxon>Bacteria</taxon>
        <taxon>Bacillati</taxon>
        <taxon>Bacillota</taxon>
        <taxon>Tissierellia</taxon>
        <taxon>Sedimentibacter</taxon>
    </lineage>
</organism>
<dbReference type="Proteomes" id="UP000611629">
    <property type="component" value="Unassembled WGS sequence"/>
</dbReference>
<feature type="active site" description="Acyl-thioester intermediate" evidence="2">
    <location>
        <position position="207"/>
    </location>
</feature>
<sequence>MIRKYLAIVLILAGIAFIAIGLYQNFSTKYYQDKLVEEYDRHISMLNSDEEKEDVKEPVREVDAVEENEGVESTEEEASAAEEDTRSPVDKYLEGKEISGIIEIPKLNVRAAILEGTDDRALKYTVGHYPGTANPGEKGNSVLLGHRNYLYAHYFRRLNELNPGDEIIIRKDLDTYTYIVTESFVVSPQDVWVLDDTEDTIVTLITCTPIITYTDRLIVRGAIAE</sequence>
<dbReference type="CDD" id="cd06166">
    <property type="entry name" value="Sortase_D_2"/>
    <property type="match status" value="1"/>
</dbReference>
<dbReference type="NCBIfam" id="TIGR01076">
    <property type="entry name" value="sortase_fam"/>
    <property type="match status" value="1"/>
</dbReference>
<feature type="compositionally biased region" description="Basic and acidic residues" evidence="3">
    <location>
        <begin position="53"/>
        <end position="63"/>
    </location>
</feature>
<evidence type="ECO:0000256" key="3">
    <source>
        <dbReference type="SAM" id="MobiDB-lite"/>
    </source>
</evidence>
<feature type="active site" description="Proton donor/acceptor" evidence="2">
    <location>
        <position position="146"/>
    </location>
</feature>
<keyword evidence="1" id="KW-0378">Hydrolase</keyword>
<feature type="region of interest" description="Disordered" evidence="3">
    <location>
        <begin position="48"/>
        <end position="87"/>
    </location>
</feature>
<gene>
    <name evidence="4" type="ORF">HZF24_17800</name>
</gene>
<proteinExistence type="predicted"/>
<accession>A0A974BM96</accession>
<dbReference type="InterPro" id="IPR042000">
    <property type="entry name" value="Sortase_D_2"/>
</dbReference>
<evidence type="ECO:0000313" key="4">
    <source>
        <dbReference type="EMBL" id="NYB76004.1"/>
    </source>
</evidence>
<comment type="caution">
    <text evidence="4">The sequence shown here is derived from an EMBL/GenBank/DDBJ whole genome shotgun (WGS) entry which is preliminary data.</text>
</comment>
<dbReference type="RefSeq" id="WP_179239723.1">
    <property type="nucleotide sequence ID" value="NZ_JACBNQ010000036.1"/>
</dbReference>
<name>A0A974BM96_SEDHY</name>
<evidence type="ECO:0000313" key="5">
    <source>
        <dbReference type="Proteomes" id="UP000611629"/>
    </source>
</evidence>
<dbReference type="InterPro" id="IPR005754">
    <property type="entry name" value="Sortase"/>
</dbReference>
<dbReference type="SUPFAM" id="SSF63817">
    <property type="entry name" value="Sortase"/>
    <property type="match status" value="1"/>
</dbReference>
<evidence type="ECO:0000256" key="2">
    <source>
        <dbReference type="PIRSR" id="PIRSR605754-1"/>
    </source>
</evidence>
<protein>
    <submittedName>
        <fullName evidence="4">Class D sortase</fullName>
    </submittedName>
</protein>
<dbReference type="GO" id="GO:0016787">
    <property type="term" value="F:hydrolase activity"/>
    <property type="evidence" value="ECO:0007669"/>
    <property type="project" value="UniProtKB-KW"/>
</dbReference>
<dbReference type="EMBL" id="JACBNQ010000036">
    <property type="protein sequence ID" value="NYB76004.1"/>
    <property type="molecule type" value="Genomic_DNA"/>
</dbReference>
<evidence type="ECO:0000256" key="1">
    <source>
        <dbReference type="ARBA" id="ARBA00022801"/>
    </source>
</evidence>
<dbReference type="InterPro" id="IPR023365">
    <property type="entry name" value="Sortase_dom-sf"/>
</dbReference>
<keyword evidence="5" id="KW-1185">Reference proteome</keyword>
<feature type="compositionally biased region" description="Acidic residues" evidence="3">
    <location>
        <begin position="64"/>
        <end position="82"/>
    </location>
</feature>
<dbReference type="Pfam" id="PF04203">
    <property type="entry name" value="Sortase"/>
    <property type="match status" value="1"/>
</dbReference>